<dbReference type="Proteomes" id="UP001463665">
    <property type="component" value="Chromosome"/>
</dbReference>
<keyword evidence="4" id="KW-0862">Zinc</keyword>
<dbReference type="InterPro" id="IPR029035">
    <property type="entry name" value="DHS-like_NAD/FAD-binding_dom"/>
</dbReference>
<feature type="binding site" evidence="4">
    <location>
        <position position="137"/>
    </location>
    <ligand>
        <name>Zn(2+)</name>
        <dbReference type="ChEBI" id="CHEBI:29105"/>
    </ligand>
</feature>
<dbReference type="EC" id="2.3.1.286" evidence="1"/>
<dbReference type="InterPro" id="IPR050134">
    <property type="entry name" value="NAD-dep_sirtuin_deacylases"/>
</dbReference>
<feature type="binding site" evidence="4">
    <location>
        <position position="166"/>
    </location>
    <ligand>
        <name>Zn(2+)</name>
        <dbReference type="ChEBI" id="CHEBI:29105"/>
    </ligand>
</feature>
<feature type="active site" description="Proton acceptor" evidence="4">
    <location>
        <position position="125"/>
    </location>
</feature>
<dbReference type="Gene3D" id="3.30.1600.10">
    <property type="entry name" value="SIR2/SIRT2 'Small Domain"/>
    <property type="match status" value="1"/>
</dbReference>
<evidence type="ECO:0000313" key="6">
    <source>
        <dbReference type="EMBL" id="XAO75636.1"/>
    </source>
</evidence>
<dbReference type="SUPFAM" id="SSF52467">
    <property type="entry name" value="DHS-like NAD/FAD-binding domain"/>
    <property type="match status" value="1"/>
</dbReference>
<feature type="binding site" evidence="4">
    <location>
        <position position="133"/>
    </location>
    <ligand>
        <name>Zn(2+)</name>
        <dbReference type="ChEBI" id="CHEBI:29105"/>
    </ligand>
</feature>
<name>A0AAU6WS99_9FLAO</name>
<dbReference type="EMBL" id="CP154834">
    <property type="protein sequence ID" value="XAO75636.1"/>
    <property type="molecule type" value="Genomic_DNA"/>
</dbReference>
<gene>
    <name evidence="6" type="ORF">AAFP95_07025</name>
</gene>
<dbReference type="PROSITE" id="PS50305">
    <property type="entry name" value="SIRTUIN"/>
    <property type="match status" value="1"/>
</dbReference>
<reference evidence="6 7" key="1">
    <citation type="submission" date="2024-04" db="EMBL/GenBank/DDBJ databases">
        <title>Genome sequencing and assembly of rice foliar adapted Chryseobacterium endophyticum OsEnb-ALM-A6.</title>
        <authorList>
            <person name="Kumar S."/>
            <person name="Javed M."/>
            <person name="Chouhan V."/>
            <person name="Charishma K."/>
            <person name="Patel A."/>
            <person name="Kumar M."/>
            <person name="Sahu K.P."/>
            <person name="Kumar A."/>
        </authorList>
    </citation>
    <scope>NUCLEOTIDE SEQUENCE [LARGE SCALE GENOMIC DNA]</scope>
    <source>
        <strain evidence="6 7">OsEnb-ALM-A6</strain>
    </source>
</reference>
<dbReference type="InterPro" id="IPR026590">
    <property type="entry name" value="Ssirtuin_cat_dom"/>
</dbReference>
<dbReference type="GO" id="GO:0017136">
    <property type="term" value="F:histone deacetylase activity, NAD-dependent"/>
    <property type="evidence" value="ECO:0007669"/>
    <property type="project" value="TreeGrafter"/>
</dbReference>
<evidence type="ECO:0000256" key="2">
    <source>
        <dbReference type="ARBA" id="ARBA00022679"/>
    </source>
</evidence>
<keyword evidence="2 6" id="KW-0808">Transferase</keyword>
<dbReference type="InterPro" id="IPR003000">
    <property type="entry name" value="Sirtuin"/>
</dbReference>
<dbReference type="Gene3D" id="3.40.50.1220">
    <property type="entry name" value="TPP-binding domain"/>
    <property type="match status" value="1"/>
</dbReference>
<evidence type="ECO:0000256" key="3">
    <source>
        <dbReference type="ARBA" id="ARBA00023027"/>
    </source>
</evidence>
<keyword evidence="6" id="KW-0012">Acyltransferase</keyword>
<dbReference type="InterPro" id="IPR026591">
    <property type="entry name" value="Sirtuin_cat_small_dom_sf"/>
</dbReference>
<evidence type="ECO:0000256" key="1">
    <source>
        <dbReference type="ARBA" id="ARBA00012928"/>
    </source>
</evidence>
<protein>
    <recommendedName>
        <fullName evidence="1">protein acetyllysine N-acetyltransferase</fullName>
        <ecNumber evidence="1">2.3.1.286</ecNumber>
    </recommendedName>
</protein>
<dbReference type="Pfam" id="PF02146">
    <property type="entry name" value="SIR2"/>
    <property type="match status" value="1"/>
</dbReference>
<feature type="domain" description="Deacetylase sirtuin-type" evidence="5">
    <location>
        <begin position="1"/>
        <end position="276"/>
    </location>
</feature>
<dbReference type="GO" id="GO:0046872">
    <property type="term" value="F:metal ion binding"/>
    <property type="evidence" value="ECO:0007669"/>
    <property type="project" value="UniProtKB-KW"/>
</dbReference>
<dbReference type="RefSeq" id="WP_345767262.1">
    <property type="nucleotide sequence ID" value="NZ_CP154834.1"/>
</dbReference>
<evidence type="ECO:0000259" key="5">
    <source>
        <dbReference type="PROSITE" id="PS50305"/>
    </source>
</evidence>
<organism evidence="6 7">
    <name type="scientific">Chryseobacterium endophyticum</name>
    <dbReference type="NCBI Taxonomy" id="1854762"/>
    <lineage>
        <taxon>Bacteria</taxon>
        <taxon>Pseudomonadati</taxon>
        <taxon>Bacteroidota</taxon>
        <taxon>Flavobacteriia</taxon>
        <taxon>Flavobacteriales</taxon>
        <taxon>Weeksellaceae</taxon>
        <taxon>Chryseobacterium group</taxon>
        <taxon>Chryseobacterium</taxon>
    </lineage>
</organism>
<feature type="binding site" evidence="4">
    <location>
        <position position="169"/>
    </location>
    <ligand>
        <name>Zn(2+)</name>
        <dbReference type="ChEBI" id="CHEBI:29105"/>
    </ligand>
</feature>
<keyword evidence="7" id="KW-1185">Reference proteome</keyword>
<evidence type="ECO:0000256" key="4">
    <source>
        <dbReference type="PROSITE-ProRule" id="PRU00236"/>
    </source>
</evidence>
<keyword evidence="3" id="KW-0520">NAD</keyword>
<sequence>MKELKEILNTVLKEKKGYLTFLTGAGVSAESGLPTYRSVDGIWIKGTKYHRPEEFGTYKYFSQNQEEVWQYNLFWKKMIEEAKPNPGHMALAEIEKLLGDRFRLITQNVDGLHQEVGTENVYEIHGSKHKVRCSQECSEPFDFPENIPSKEYTEDLTPEDIDNLKCRKCGNWLRPNTLWFDESYNEKNYYFDTAYDIADHTDILFVIGTSGSTALPVGIVETVKISAKWIILINPETETYFDYILKGSKTLYSIQESSSKALPELKALIEEILNKKE</sequence>
<evidence type="ECO:0000313" key="7">
    <source>
        <dbReference type="Proteomes" id="UP001463665"/>
    </source>
</evidence>
<dbReference type="GO" id="GO:0070403">
    <property type="term" value="F:NAD+ binding"/>
    <property type="evidence" value="ECO:0007669"/>
    <property type="project" value="InterPro"/>
</dbReference>
<accession>A0AAU6WS99</accession>
<keyword evidence="4" id="KW-0479">Metal-binding</keyword>
<dbReference type="PANTHER" id="PTHR11085:SF4">
    <property type="entry name" value="NAD-DEPENDENT PROTEIN DEACYLASE"/>
    <property type="match status" value="1"/>
</dbReference>
<dbReference type="PANTHER" id="PTHR11085">
    <property type="entry name" value="NAD-DEPENDENT PROTEIN DEACYLASE SIRTUIN-5, MITOCHONDRIAL-RELATED"/>
    <property type="match status" value="1"/>
</dbReference>
<dbReference type="AlphaFoldDB" id="A0AAU6WS99"/>
<proteinExistence type="predicted"/>